<dbReference type="EMBL" id="AMQN01010500">
    <property type="status" value="NOT_ANNOTATED_CDS"/>
    <property type="molecule type" value="Genomic_DNA"/>
</dbReference>
<proteinExistence type="predicted"/>
<accession>R7U3W3</accession>
<dbReference type="PANTHER" id="PTHR47331">
    <property type="entry name" value="PHD-TYPE DOMAIN-CONTAINING PROTEIN"/>
    <property type="match status" value="1"/>
</dbReference>
<name>R7U3W3_CAPTE</name>
<reference evidence="3" key="1">
    <citation type="submission" date="2012-12" db="EMBL/GenBank/DDBJ databases">
        <authorList>
            <person name="Hellsten U."/>
            <person name="Grimwood J."/>
            <person name="Chapman J.A."/>
            <person name="Shapiro H."/>
            <person name="Aerts A."/>
            <person name="Otillar R.P."/>
            <person name="Terry A.Y."/>
            <person name="Boore J.L."/>
            <person name="Simakov O."/>
            <person name="Marletaz F."/>
            <person name="Cho S.-J."/>
            <person name="Edsinger-Gonzales E."/>
            <person name="Havlak P."/>
            <person name="Kuo D.-H."/>
            <person name="Larsson T."/>
            <person name="Lv J."/>
            <person name="Arendt D."/>
            <person name="Savage R."/>
            <person name="Osoegawa K."/>
            <person name="de Jong P."/>
            <person name="Lindberg D.R."/>
            <person name="Seaver E.C."/>
            <person name="Weisblat D.A."/>
            <person name="Putnam N.H."/>
            <person name="Grigoriev I.V."/>
            <person name="Rokhsar D.S."/>
        </authorList>
    </citation>
    <scope>NUCLEOTIDE SEQUENCE</scope>
    <source>
        <strain evidence="3">I ESC-2004</strain>
    </source>
</reference>
<dbReference type="HOGENOM" id="CLU_1469579_0_0_1"/>
<evidence type="ECO:0000313" key="3">
    <source>
        <dbReference type="Proteomes" id="UP000014760"/>
    </source>
</evidence>
<organism evidence="1">
    <name type="scientific">Capitella teleta</name>
    <name type="common">Polychaete worm</name>
    <dbReference type="NCBI Taxonomy" id="283909"/>
    <lineage>
        <taxon>Eukaryota</taxon>
        <taxon>Metazoa</taxon>
        <taxon>Spiralia</taxon>
        <taxon>Lophotrochozoa</taxon>
        <taxon>Annelida</taxon>
        <taxon>Polychaeta</taxon>
        <taxon>Sedentaria</taxon>
        <taxon>Scolecida</taxon>
        <taxon>Capitellidae</taxon>
        <taxon>Capitella</taxon>
    </lineage>
</organism>
<reference evidence="1 3" key="2">
    <citation type="journal article" date="2013" name="Nature">
        <title>Insights into bilaterian evolution from three spiralian genomes.</title>
        <authorList>
            <person name="Simakov O."/>
            <person name="Marletaz F."/>
            <person name="Cho S.J."/>
            <person name="Edsinger-Gonzales E."/>
            <person name="Havlak P."/>
            <person name="Hellsten U."/>
            <person name="Kuo D.H."/>
            <person name="Larsson T."/>
            <person name="Lv J."/>
            <person name="Arendt D."/>
            <person name="Savage R."/>
            <person name="Osoegawa K."/>
            <person name="de Jong P."/>
            <person name="Grimwood J."/>
            <person name="Chapman J.A."/>
            <person name="Shapiro H."/>
            <person name="Aerts A."/>
            <person name="Otillar R.P."/>
            <person name="Terry A.Y."/>
            <person name="Boore J.L."/>
            <person name="Grigoriev I.V."/>
            <person name="Lindberg D.R."/>
            <person name="Seaver E.C."/>
            <person name="Weisblat D.A."/>
            <person name="Putnam N.H."/>
            <person name="Rokhsar D.S."/>
        </authorList>
    </citation>
    <scope>NUCLEOTIDE SEQUENCE</scope>
    <source>
        <strain evidence="1 3">I ESC-2004</strain>
    </source>
</reference>
<dbReference type="AlphaFoldDB" id="R7U3W3"/>
<dbReference type="EMBL" id="KB308011">
    <property type="protein sequence ID" value="ELT98351.1"/>
    <property type="molecule type" value="Genomic_DNA"/>
</dbReference>
<keyword evidence="3" id="KW-1185">Reference proteome</keyword>
<evidence type="ECO:0000313" key="2">
    <source>
        <dbReference type="EnsemblMetazoa" id="CapteP204507"/>
    </source>
</evidence>
<dbReference type="OrthoDB" id="10051210at2759"/>
<evidence type="ECO:0000313" key="1">
    <source>
        <dbReference type="EMBL" id="ELT98351.1"/>
    </source>
</evidence>
<gene>
    <name evidence="1" type="ORF">CAPTEDRAFT_204507</name>
</gene>
<reference evidence="2" key="3">
    <citation type="submission" date="2015-06" db="UniProtKB">
        <authorList>
            <consortium name="EnsemblMetazoa"/>
        </authorList>
    </citation>
    <scope>IDENTIFICATION</scope>
</reference>
<protein>
    <submittedName>
        <fullName evidence="1 2">Uncharacterized protein</fullName>
    </submittedName>
</protein>
<sequence>MHGASDETCVVIDGLFVSSVNGDNEISLPKVYTRPDIPTNTNHIARKSQIAHVAKLAPFQHIIPQYYDDVSVGLLVGCNCSLALEPLQVATVEGSPYFAVEYRHGWSVQGADGSRDAVSCNLTVTECHSVAPFDAVKALELDFAGATSVHPDEKVAFVGDLEAMFYQIRVSEENRDLLRFFLVL</sequence>
<dbReference type="Proteomes" id="UP000014760">
    <property type="component" value="Unassembled WGS sequence"/>
</dbReference>
<dbReference type="EnsemblMetazoa" id="CapteT204507">
    <property type="protein sequence ID" value="CapteP204507"/>
    <property type="gene ID" value="CapteG204507"/>
</dbReference>